<feature type="region of interest" description="Disordered" evidence="1">
    <location>
        <begin position="53"/>
        <end position="74"/>
    </location>
</feature>
<keyword evidence="2" id="KW-0812">Transmembrane</keyword>
<accession>A0A067MXD1</accession>
<gene>
    <name evidence="3" type="ORF">BOTBODRAFT_62582</name>
</gene>
<sequence>MQSPCEGAVYKTFPYTSYSLLLTLISPLALACTHLSPLVLPIRLIMSALPHSPESPSTSSSIQDMPPVAQRRTSGFRQRVAEKKEAYYKQKALQCAEPSSSVSSYTVAECSPGLASSLLPSPSPSPSPSQDRVPAQSTKRYVRSICVRANENVADICVFVQSPTLTNVEEHTDQKEEEPSEDIERLAVPETPLEFMQRRAKANTAARARVEAHLAELRSQPEIEDIVKKRIIARVEAERARRSQPFGMRPSLKEREENNQRQIDALWALYTTRTPFASPAVVPQPPARDQLPLKNEVGAAGAVAKHRGPLRTVSKVFSKFHKRAAHSLTRLGSALSRLV</sequence>
<keyword evidence="2" id="KW-1133">Transmembrane helix</keyword>
<dbReference type="HOGENOM" id="CLU_818861_0_0_1"/>
<dbReference type="EMBL" id="KL198018">
    <property type="protein sequence ID" value="KDQ20269.1"/>
    <property type="molecule type" value="Genomic_DNA"/>
</dbReference>
<dbReference type="InParanoid" id="A0A067MXD1"/>
<protein>
    <submittedName>
        <fullName evidence="3">Uncharacterized protein</fullName>
    </submittedName>
</protein>
<evidence type="ECO:0000313" key="4">
    <source>
        <dbReference type="Proteomes" id="UP000027195"/>
    </source>
</evidence>
<evidence type="ECO:0000256" key="2">
    <source>
        <dbReference type="SAM" id="Phobius"/>
    </source>
</evidence>
<evidence type="ECO:0000313" key="3">
    <source>
        <dbReference type="EMBL" id="KDQ20269.1"/>
    </source>
</evidence>
<keyword evidence="2" id="KW-0472">Membrane</keyword>
<feature type="region of interest" description="Disordered" evidence="1">
    <location>
        <begin position="116"/>
        <end position="137"/>
    </location>
</feature>
<organism evidence="3 4">
    <name type="scientific">Botryobasidium botryosum (strain FD-172 SS1)</name>
    <dbReference type="NCBI Taxonomy" id="930990"/>
    <lineage>
        <taxon>Eukaryota</taxon>
        <taxon>Fungi</taxon>
        <taxon>Dikarya</taxon>
        <taxon>Basidiomycota</taxon>
        <taxon>Agaricomycotina</taxon>
        <taxon>Agaricomycetes</taxon>
        <taxon>Cantharellales</taxon>
        <taxon>Botryobasidiaceae</taxon>
        <taxon>Botryobasidium</taxon>
    </lineage>
</organism>
<dbReference type="Proteomes" id="UP000027195">
    <property type="component" value="Unassembled WGS sequence"/>
</dbReference>
<evidence type="ECO:0000256" key="1">
    <source>
        <dbReference type="SAM" id="MobiDB-lite"/>
    </source>
</evidence>
<feature type="transmembrane region" description="Helical" evidence="2">
    <location>
        <begin position="20"/>
        <end position="40"/>
    </location>
</feature>
<reference evidence="4" key="1">
    <citation type="journal article" date="2014" name="Proc. Natl. Acad. Sci. U.S.A.">
        <title>Extensive sampling of basidiomycete genomes demonstrates inadequacy of the white-rot/brown-rot paradigm for wood decay fungi.</title>
        <authorList>
            <person name="Riley R."/>
            <person name="Salamov A.A."/>
            <person name="Brown D.W."/>
            <person name="Nagy L.G."/>
            <person name="Floudas D."/>
            <person name="Held B.W."/>
            <person name="Levasseur A."/>
            <person name="Lombard V."/>
            <person name="Morin E."/>
            <person name="Otillar R."/>
            <person name="Lindquist E.A."/>
            <person name="Sun H."/>
            <person name="LaButti K.M."/>
            <person name="Schmutz J."/>
            <person name="Jabbour D."/>
            <person name="Luo H."/>
            <person name="Baker S.E."/>
            <person name="Pisabarro A.G."/>
            <person name="Walton J.D."/>
            <person name="Blanchette R.A."/>
            <person name="Henrissat B."/>
            <person name="Martin F."/>
            <person name="Cullen D."/>
            <person name="Hibbett D.S."/>
            <person name="Grigoriev I.V."/>
        </authorList>
    </citation>
    <scope>NUCLEOTIDE SEQUENCE [LARGE SCALE GENOMIC DNA]</scope>
    <source>
        <strain evidence="4">FD-172 SS1</strain>
    </source>
</reference>
<proteinExistence type="predicted"/>
<dbReference type="AlphaFoldDB" id="A0A067MXD1"/>
<name>A0A067MXD1_BOTB1</name>
<keyword evidence="4" id="KW-1185">Reference proteome</keyword>